<dbReference type="Pfam" id="PF00496">
    <property type="entry name" value="SBP_bac_5"/>
    <property type="match status" value="1"/>
</dbReference>
<feature type="signal peptide" evidence="4">
    <location>
        <begin position="1"/>
        <end position="27"/>
    </location>
</feature>
<comment type="caution">
    <text evidence="6">The sequence shown here is derived from an EMBL/GenBank/DDBJ whole genome shotgun (WGS) entry which is preliminary data.</text>
</comment>
<dbReference type="RefSeq" id="WP_076958005.1">
    <property type="nucleotide sequence ID" value="NZ_MLCO01000136.1"/>
</dbReference>
<evidence type="ECO:0000313" key="7">
    <source>
        <dbReference type="Proteomes" id="UP000188879"/>
    </source>
</evidence>
<dbReference type="InterPro" id="IPR006311">
    <property type="entry name" value="TAT_signal"/>
</dbReference>
<dbReference type="EMBL" id="MLCO01000136">
    <property type="protein sequence ID" value="ONG52613.1"/>
    <property type="molecule type" value="Genomic_DNA"/>
</dbReference>
<evidence type="ECO:0000256" key="1">
    <source>
        <dbReference type="ARBA" id="ARBA00004418"/>
    </source>
</evidence>
<dbReference type="Gene3D" id="3.40.190.10">
    <property type="entry name" value="Periplasmic binding protein-like II"/>
    <property type="match status" value="1"/>
</dbReference>
<dbReference type="Gene3D" id="3.10.105.10">
    <property type="entry name" value="Dipeptide-binding Protein, Domain 3"/>
    <property type="match status" value="1"/>
</dbReference>
<feature type="domain" description="Solute-binding protein family 5" evidence="5">
    <location>
        <begin position="78"/>
        <end position="442"/>
    </location>
</feature>
<dbReference type="PROSITE" id="PS51318">
    <property type="entry name" value="TAT"/>
    <property type="match status" value="1"/>
</dbReference>
<name>A0A1V2H360_9PROT</name>
<evidence type="ECO:0000259" key="5">
    <source>
        <dbReference type="Pfam" id="PF00496"/>
    </source>
</evidence>
<reference evidence="6 7" key="1">
    <citation type="submission" date="2016-10" db="EMBL/GenBank/DDBJ databases">
        <title>Draft Genome sequence of Roseomonas sp. strain M3.</title>
        <authorList>
            <person name="Subhash Y."/>
            <person name="Lee S."/>
        </authorList>
    </citation>
    <scope>NUCLEOTIDE SEQUENCE [LARGE SCALE GENOMIC DNA]</scope>
    <source>
        <strain evidence="6 7">M3</strain>
    </source>
</reference>
<dbReference type="InterPro" id="IPR000914">
    <property type="entry name" value="SBP_5_dom"/>
</dbReference>
<dbReference type="PIRSF" id="PIRSF002741">
    <property type="entry name" value="MppA"/>
    <property type="match status" value="1"/>
</dbReference>
<dbReference type="PANTHER" id="PTHR30290">
    <property type="entry name" value="PERIPLASMIC BINDING COMPONENT OF ABC TRANSPORTER"/>
    <property type="match status" value="1"/>
</dbReference>
<dbReference type="AlphaFoldDB" id="A0A1V2H360"/>
<dbReference type="InterPro" id="IPR039424">
    <property type="entry name" value="SBP_5"/>
</dbReference>
<dbReference type="GO" id="GO:0030288">
    <property type="term" value="C:outer membrane-bounded periplasmic space"/>
    <property type="evidence" value="ECO:0007669"/>
    <property type="project" value="UniProtKB-ARBA"/>
</dbReference>
<dbReference type="GO" id="GO:0043190">
    <property type="term" value="C:ATP-binding cassette (ABC) transporter complex"/>
    <property type="evidence" value="ECO:0007669"/>
    <property type="project" value="InterPro"/>
</dbReference>
<gene>
    <name evidence="6" type="ORF">BKE38_14215</name>
</gene>
<comment type="subcellular location">
    <subcellularLocation>
        <location evidence="1">Periplasm</location>
    </subcellularLocation>
</comment>
<evidence type="ECO:0000256" key="3">
    <source>
        <dbReference type="ARBA" id="ARBA00022729"/>
    </source>
</evidence>
<dbReference type="CDD" id="cd08517">
    <property type="entry name" value="PBP2_NikA_DppA_OppA_like_13"/>
    <property type="match status" value="1"/>
</dbReference>
<sequence length="532" mass="59395">MSHPILSRRLLLAGMGMAGMSVAPARAQSTPRRGGTLTAIVQPEPPTLVSALNAGAPTGVVSTNIFDGLFSYDWDMGLKPALATRWEVATDGLAITFHLRPNVRWHDGQAFTAEDVKFSLEEVWRKIHPRGRATFANVEAVETPDPLTVVLRLKQPSPVILGALNAYESQILPKHLYAGSDALANPLNLKPIGTGPFRFKEWVRGEHIILERNPDYWDEGKPYLDRIVFRVVPDATARAALLETGQAQYAPYSPVPLTDVARLRALPGIAIETRGYEWISPWLFLEFNLRKPELGDVRVRRAIAHAINRDVIAKTVWHGFGKAAVSTIPSTVTRFHNANVPQYPFDVRKAEALLDEAGHKRGADGMRFAISHDFLPYGDDYRRTGEYVRQALRRVGIDLTLRSQDTPSYLRRVFGEYEFDMSSSWASSFSDPQIGVQRFYWSKTINKGTPWTNASGYASPAMDQVIEAAQRSADPAERTRLFNEMQRLAAEDLPCLPLIELNFFTVHSKKLHDVAMGPDAVYASLKHAWLEG</sequence>
<accession>A0A1V2H360</accession>
<evidence type="ECO:0000256" key="2">
    <source>
        <dbReference type="ARBA" id="ARBA00005695"/>
    </source>
</evidence>
<proteinExistence type="inferred from homology"/>
<dbReference type="PANTHER" id="PTHR30290:SF38">
    <property type="entry name" value="D,D-DIPEPTIDE-BINDING PERIPLASMIC PROTEIN DDPA-RELATED"/>
    <property type="match status" value="1"/>
</dbReference>
<evidence type="ECO:0000313" key="6">
    <source>
        <dbReference type="EMBL" id="ONG52613.1"/>
    </source>
</evidence>
<dbReference type="GO" id="GO:0015833">
    <property type="term" value="P:peptide transport"/>
    <property type="evidence" value="ECO:0007669"/>
    <property type="project" value="TreeGrafter"/>
</dbReference>
<evidence type="ECO:0000256" key="4">
    <source>
        <dbReference type="SAM" id="SignalP"/>
    </source>
</evidence>
<dbReference type="Proteomes" id="UP000188879">
    <property type="component" value="Unassembled WGS sequence"/>
</dbReference>
<protein>
    <submittedName>
        <fullName evidence="6">ABC transporter substrate-binding protein</fullName>
    </submittedName>
</protein>
<keyword evidence="3 4" id="KW-0732">Signal</keyword>
<feature type="chain" id="PRO_5012165980" evidence="4">
    <location>
        <begin position="28"/>
        <end position="532"/>
    </location>
</feature>
<organism evidence="6 7">
    <name type="scientific">Teichococcus deserti</name>
    <dbReference type="NCBI Taxonomy" id="1817963"/>
    <lineage>
        <taxon>Bacteria</taxon>
        <taxon>Pseudomonadati</taxon>
        <taxon>Pseudomonadota</taxon>
        <taxon>Alphaproteobacteria</taxon>
        <taxon>Acetobacterales</taxon>
        <taxon>Roseomonadaceae</taxon>
        <taxon>Roseomonas</taxon>
    </lineage>
</organism>
<dbReference type="InterPro" id="IPR030678">
    <property type="entry name" value="Peptide/Ni-bd"/>
</dbReference>
<dbReference type="SUPFAM" id="SSF53850">
    <property type="entry name" value="Periplasmic binding protein-like II"/>
    <property type="match status" value="1"/>
</dbReference>
<dbReference type="GO" id="GO:1904680">
    <property type="term" value="F:peptide transmembrane transporter activity"/>
    <property type="evidence" value="ECO:0007669"/>
    <property type="project" value="TreeGrafter"/>
</dbReference>
<keyword evidence="7" id="KW-1185">Reference proteome</keyword>
<comment type="similarity">
    <text evidence="2">Belongs to the bacterial solute-binding protein 5 family.</text>
</comment>